<gene>
    <name evidence="1" type="ORF">SARC_12798</name>
</gene>
<protein>
    <recommendedName>
        <fullName evidence="3">CCHC-type domain-containing protein</fullName>
    </recommendedName>
</protein>
<sequence length="123" mass="13420">CGKCGAKGHKSGSCTATNLNCTTYNRTSHVQEVFNMRRNTHNYNYVGPTLASLRPGIKALHNPNNGFLIDGGAEVNLLHPNSRHLLTKIKTGTFPLLLADDSECIVHERGYLPQLGATYITPT</sequence>
<dbReference type="EMBL" id="KQ244187">
    <property type="protein sequence ID" value="KNC74662.1"/>
    <property type="molecule type" value="Genomic_DNA"/>
</dbReference>
<reference evidence="1 2" key="1">
    <citation type="submission" date="2011-02" db="EMBL/GenBank/DDBJ databases">
        <title>The Genome Sequence of Sphaeroforma arctica JP610.</title>
        <authorList>
            <consortium name="The Broad Institute Genome Sequencing Platform"/>
            <person name="Russ C."/>
            <person name="Cuomo C."/>
            <person name="Young S.K."/>
            <person name="Zeng Q."/>
            <person name="Gargeya S."/>
            <person name="Alvarado L."/>
            <person name="Berlin A."/>
            <person name="Chapman S.B."/>
            <person name="Chen Z."/>
            <person name="Freedman E."/>
            <person name="Gellesch M."/>
            <person name="Goldberg J."/>
            <person name="Griggs A."/>
            <person name="Gujja S."/>
            <person name="Heilman E."/>
            <person name="Heiman D."/>
            <person name="Howarth C."/>
            <person name="Mehta T."/>
            <person name="Neiman D."/>
            <person name="Pearson M."/>
            <person name="Roberts A."/>
            <person name="Saif S."/>
            <person name="Shea T."/>
            <person name="Shenoy N."/>
            <person name="Sisk P."/>
            <person name="Stolte C."/>
            <person name="Sykes S."/>
            <person name="White J."/>
            <person name="Yandava C."/>
            <person name="Burger G."/>
            <person name="Gray M.W."/>
            <person name="Holland P.W.H."/>
            <person name="King N."/>
            <person name="Lang F.B.F."/>
            <person name="Roger A.J."/>
            <person name="Ruiz-Trillo I."/>
            <person name="Haas B."/>
            <person name="Nusbaum C."/>
            <person name="Birren B."/>
        </authorList>
    </citation>
    <scope>NUCLEOTIDE SEQUENCE [LARGE SCALE GENOMIC DNA]</scope>
    <source>
        <strain evidence="1 2">JP610</strain>
    </source>
</reference>
<name>A0A0L0FD35_9EUKA</name>
<feature type="non-terminal residue" evidence="1">
    <location>
        <position position="1"/>
    </location>
</feature>
<evidence type="ECO:0008006" key="3">
    <source>
        <dbReference type="Google" id="ProtNLM"/>
    </source>
</evidence>
<dbReference type="RefSeq" id="XP_014148564.1">
    <property type="nucleotide sequence ID" value="XM_014293089.1"/>
</dbReference>
<feature type="non-terminal residue" evidence="1">
    <location>
        <position position="123"/>
    </location>
</feature>
<organism evidence="1 2">
    <name type="scientific">Sphaeroforma arctica JP610</name>
    <dbReference type="NCBI Taxonomy" id="667725"/>
    <lineage>
        <taxon>Eukaryota</taxon>
        <taxon>Ichthyosporea</taxon>
        <taxon>Ichthyophonida</taxon>
        <taxon>Sphaeroforma</taxon>
    </lineage>
</organism>
<evidence type="ECO:0000313" key="2">
    <source>
        <dbReference type="Proteomes" id="UP000054560"/>
    </source>
</evidence>
<dbReference type="Proteomes" id="UP000054560">
    <property type="component" value="Unassembled WGS sequence"/>
</dbReference>
<proteinExistence type="predicted"/>
<dbReference type="GeneID" id="25913302"/>
<dbReference type="AlphaFoldDB" id="A0A0L0FD35"/>
<keyword evidence="2" id="KW-1185">Reference proteome</keyword>
<evidence type="ECO:0000313" key="1">
    <source>
        <dbReference type="EMBL" id="KNC74662.1"/>
    </source>
</evidence>
<accession>A0A0L0FD35</accession>